<dbReference type="Proteomes" id="UP001269271">
    <property type="component" value="Unassembled WGS sequence"/>
</dbReference>
<keyword evidence="4" id="KW-1185">Reference proteome</keyword>
<keyword evidence="2" id="KW-0012">Acyltransferase</keyword>
<dbReference type="GO" id="GO:0016746">
    <property type="term" value="F:acyltransferase activity"/>
    <property type="evidence" value="ECO:0007669"/>
    <property type="project" value="UniProtKB-KW"/>
</dbReference>
<dbReference type="Pfam" id="PF14602">
    <property type="entry name" value="Hexapep_2"/>
    <property type="match status" value="1"/>
</dbReference>
<evidence type="ECO:0000313" key="4">
    <source>
        <dbReference type="Proteomes" id="UP001269271"/>
    </source>
</evidence>
<evidence type="ECO:0000313" key="3">
    <source>
        <dbReference type="Proteomes" id="UP000238153"/>
    </source>
</evidence>
<dbReference type="STRING" id="1283.ShL2_01981"/>
<dbReference type="EMBL" id="JAVSOO010000007">
    <property type="protein sequence ID" value="MDT4286205.1"/>
    <property type="molecule type" value="Genomic_DNA"/>
</dbReference>
<name>A0A2A1K8A7_STAHA</name>
<dbReference type="EMBL" id="PGWX01000368">
    <property type="protein sequence ID" value="PPJ72644.1"/>
    <property type="molecule type" value="Genomic_DNA"/>
</dbReference>
<dbReference type="InterPro" id="IPR011004">
    <property type="entry name" value="Trimer_LpxA-like_sf"/>
</dbReference>
<dbReference type="GeneID" id="93781450"/>
<sequence length="159" mass="18338">MRRLTKEDHHKINPLWRIYSLVRFPKVFTNTLLIELCRFIPNLKWKRWIYINLLNMTIGQHTAIAYKVMLDIFYPQLITIGNNSVIGYNTTILTHEVLVDEYRYGPVYIGDHTLIGANSTILPGVHIGNHVVVKAGTVVSKDIPDYAIAYGNPMQIHHK</sequence>
<dbReference type="AlphaFoldDB" id="A0A2A1K8A7"/>
<dbReference type="InterPro" id="IPR001451">
    <property type="entry name" value="Hexapep"/>
</dbReference>
<reference evidence="1 4" key="2">
    <citation type="submission" date="2023-08" db="EMBL/GenBank/DDBJ databases">
        <title>Genomic surveillance of Staphylococcus haemolyticus neonatal outbreak in southern France.</title>
        <authorList>
            <person name="Magnan C."/>
            <person name="Morsli M."/>
            <person name="Thiery B."/>
            <person name="Salipante F."/>
            <person name="Attar J."/>
            <person name="Massimo D.M."/>
            <person name="Ory J."/>
            <person name="Pantel A."/>
            <person name="Lavigne J.-P."/>
        </authorList>
    </citation>
    <scope>NUCLEOTIDE SEQUENCE [LARGE SCALE GENOMIC DNA]</scope>
    <source>
        <strain evidence="1 4">NSH026</strain>
    </source>
</reference>
<evidence type="ECO:0000313" key="2">
    <source>
        <dbReference type="EMBL" id="PPJ72644.1"/>
    </source>
</evidence>
<keyword evidence="2" id="KW-0808">Transferase</keyword>
<dbReference type="PANTHER" id="PTHR23416">
    <property type="entry name" value="SIALIC ACID SYNTHASE-RELATED"/>
    <property type="match status" value="1"/>
</dbReference>
<dbReference type="EC" id="2.3.1.-" evidence="1"/>
<dbReference type="RefSeq" id="WP_016930984.1">
    <property type="nucleotide sequence ID" value="NZ_BKAY01000008.1"/>
</dbReference>
<organism evidence="2 3">
    <name type="scientific">Staphylococcus haemolyticus</name>
    <dbReference type="NCBI Taxonomy" id="1283"/>
    <lineage>
        <taxon>Bacteria</taxon>
        <taxon>Bacillati</taxon>
        <taxon>Bacillota</taxon>
        <taxon>Bacilli</taxon>
        <taxon>Bacillales</taxon>
        <taxon>Staphylococcaceae</taxon>
        <taxon>Staphylococcus</taxon>
    </lineage>
</organism>
<dbReference type="Proteomes" id="UP000238153">
    <property type="component" value="Unassembled WGS sequence"/>
</dbReference>
<reference evidence="2 3" key="1">
    <citation type="submission" date="2017-11" db="EMBL/GenBank/DDBJ databases">
        <authorList>
            <person name="Founou R.C."/>
            <person name="Founou L."/>
            <person name="Allam M."/>
            <person name="Ismail A."/>
            <person name="Essack S.Y."/>
        </authorList>
    </citation>
    <scope>NUCLEOTIDE SEQUENCE [LARGE SCALE GENOMIC DNA]</scope>
    <source>
        <strain evidence="2 3">G811N2B1</strain>
    </source>
</reference>
<dbReference type="Gene3D" id="2.160.10.10">
    <property type="entry name" value="Hexapeptide repeat proteins"/>
    <property type="match status" value="1"/>
</dbReference>
<proteinExistence type="predicted"/>
<gene>
    <name evidence="2" type="ORF">CV019_10455</name>
    <name evidence="1" type="ORF">RO950_04135</name>
</gene>
<comment type="caution">
    <text evidence="2">The sequence shown here is derived from an EMBL/GenBank/DDBJ whole genome shotgun (WGS) entry which is preliminary data.</text>
</comment>
<dbReference type="InterPro" id="IPR051159">
    <property type="entry name" value="Hexapeptide_acetyltransf"/>
</dbReference>
<protein>
    <submittedName>
        <fullName evidence="2">Acyltransferase</fullName>
        <ecNumber evidence="1">2.3.1.-</ecNumber>
    </submittedName>
</protein>
<dbReference type="SUPFAM" id="SSF51161">
    <property type="entry name" value="Trimeric LpxA-like enzymes"/>
    <property type="match status" value="1"/>
</dbReference>
<evidence type="ECO:0000313" key="1">
    <source>
        <dbReference type="EMBL" id="MDT4286205.1"/>
    </source>
</evidence>
<dbReference type="CDD" id="cd04647">
    <property type="entry name" value="LbH_MAT_like"/>
    <property type="match status" value="1"/>
</dbReference>
<accession>A0A2A1K8A7</accession>